<dbReference type="Proteomes" id="UP000008142">
    <property type="component" value="Unassembled WGS sequence"/>
</dbReference>
<proteinExistence type="predicted"/>
<evidence type="ECO:0000313" key="1">
    <source>
        <dbReference type="EMBL" id="EGC45308.1"/>
    </source>
</evidence>
<protein>
    <submittedName>
        <fullName evidence="1">Predicted protein</fullName>
    </submittedName>
</protein>
<dbReference type="HOGENOM" id="CLU_1834576_0_0_1"/>
<evidence type="ECO:0000313" key="2">
    <source>
        <dbReference type="Proteomes" id="UP000008142"/>
    </source>
</evidence>
<organism evidence="2">
    <name type="scientific">Ajellomyces capsulatus (strain H88)</name>
    <name type="common">Darling's disease fungus</name>
    <name type="synonym">Histoplasma capsulatum</name>
    <dbReference type="NCBI Taxonomy" id="544711"/>
    <lineage>
        <taxon>Eukaryota</taxon>
        <taxon>Fungi</taxon>
        <taxon>Dikarya</taxon>
        <taxon>Ascomycota</taxon>
        <taxon>Pezizomycotina</taxon>
        <taxon>Eurotiomycetes</taxon>
        <taxon>Eurotiomycetidae</taxon>
        <taxon>Onygenales</taxon>
        <taxon>Ajellomycetaceae</taxon>
        <taxon>Histoplasma</taxon>
    </lineage>
</organism>
<name>F0UHH4_AJEC8</name>
<accession>F0UHH4</accession>
<gene>
    <name evidence="1" type="ORF">HCEG_04523</name>
</gene>
<dbReference type="AlphaFoldDB" id="F0UHH4"/>
<dbReference type="EMBL" id="DS990638">
    <property type="protein sequence ID" value="EGC45308.1"/>
    <property type="molecule type" value="Genomic_DNA"/>
</dbReference>
<sequence length="140" mass="16044">MRDAGCRVTRMRSYFLFTLLREWDMQCTVQGGGMVAHPCLKPKLWFIAGPRLGRMSFAYCFQSPNEGKVHTNYRMLKHCIHAHVRNGMLVLRVKFSERAETFRGMRLKPLAALAQGAWTETRVEEALAKKEGGPWVVPAF</sequence>
<reference evidence="2" key="1">
    <citation type="submission" date="2008-07" db="EMBL/GenBank/DDBJ databases">
        <title>Annotation of Ajellomyces capsulatus strain H88.</title>
        <authorList>
            <person name="Champion M."/>
            <person name="Cuomo C."/>
            <person name="Ma L.-J."/>
            <person name="Henn M.R."/>
            <person name="Sil A."/>
            <person name="Goldman B."/>
            <person name="Young S.K."/>
            <person name="Kodira C.D."/>
            <person name="Zeng Q."/>
            <person name="Koehrsen M."/>
            <person name="Alvarado L."/>
            <person name="Berlin A."/>
            <person name="Borenstein D."/>
            <person name="Chen Z."/>
            <person name="Engels R."/>
            <person name="Freedman E."/>
            <person name="Gellesch M."/>
            <person name="Goldberg J."/>
            <person name="Griggs A."/>
            <person name="Gujja S."/>
            <person name="Heiman D."/>
            <person name="Hepburn T."/>
            <person name="Howarth C."/>
            <person name="Jen D."/>
            <person name="Larson L."/>
            <person name="Lewis B."/>
            <person name="Mehta T."/>
            <person name="Park D."/>
            <person name="Pearson M."/>
            <person name="Roberts A."/>
            <person name="Saif S."/>
            <person name="Shea T."/>
            <person name="Shenoy N."/>
            <person name="Sisk P."/>
            <person name="Stolte C."/>
            <person name="Sykes S."/>
            <person name="Walk T."/>
            <person name="White J."/>
            <person name="Yandava C."/>
            <person name="Klein B."/>
            <person name="McEwen J.G."/>
            <person name="Puccia R."/>
            <person name="Goldman G.H."/>
            <person name="Felipe M.S."/>
            <person name="Nino-Vega G."/>
            <person name="San-Blas G."/>
            <person name="Taylor J."/>
            <person name="Mendoza L."/>
            <person name="Galagan J."/>
            <person name="Nusbaum C."/>
            <person name="Birren B."/>
        </authorList>
    </citation>
    <scope>NUCLEOTIDE SEQUENCE [LARGE SCALE GENOMIC DNA]</scope>
    <source>
        <strain evidence="2">H88</strain>
    </source>
</reference>